<comment type="caution">
    <text evidence="2">The sequence shown here is derived from an EMBL/GenBank/DDBJ whole genome shotgun (WGS) entry which is preliminary data.</text>
</comment>
<evidence type="ECO:0000313" key="2">
    <source>
        <dbReference type="EMBL" id="KAJ3424904.1"/>
    </source>
</evidence>
<accession>A0AAV7Y5Z6</accession>
<feature type="region of interest" description="Disordered" evidence="1">
    <location>
        <begin position="28"/>
        <end position="143"/>
    </location>
</feature>
<name>A0AAV7Y5Z6_9EUKA</name>
<reference evidence="2" key="1">
    <citation type="submission" date="2022-08" db="EMBL/GenBank/DDBJ databases">
        <title>Novel sulphate-reducing endosymbionts in the free-living metamonad Anaeramoeba.</title>
        <authorList>
            <person name="Jerlstrom-Hultqvist J."/>
            <person name="Cepicka I."/>
            <person name="Gallot-Lavallee L."/>
            <person name="Salas-Leiva D."/>
            <person name="Curtis B.A."/>
            <person name="Zahonova K."/>
            <person name="Pipaliya S."/>
            <person name="Dacks J."/>
            <person name="Roger A.J."/>
        </authorList>
    </citation>
    <scope>NUCLEOTIDE SEQUENCE</scope>
    <source>
        <strain evidence="2">Busselton2</strain>
    </source>
</reference>
<dbReference type="EMBL" id="JANTQA010000070">
    <property type="protein sequence ID" value="KAJ3424904.1"/>
    <property type="molecule type" value="Genomic_DNA"/>
</dbReference>
<organism evidence="2 3">
    <name type="scientific">Anaeramoeba flamelloides</name>
    <dbReference type="NCBI Taxonomy" id="1746091"/>
    <lineage>
        <taxon>Eukaryota</taxon>
        <taxon>Metamonada</taxon>
        <taxon>Anaeramoebidae</taxon>
        <taxon>Anaeramoeba</taxon>
    </lineage>
</organism>
<feature type="compositionally biased region" description="Polar residues" evidence="1">
    <location>
        <begin position="119"/>
        <end position="132"/>
    </location>
</feature>
<dbReference type="AlphaFoldDB" id="A0AAV7Y5Z6"/>
<dbReference type="Proteomes" id="UP001146793">
    <property type="component" value="Unassembled WGS sequence"/>
</dbReference>
<protein>
    <submittedName>
        <fullName evidence="2">Uncharacterized protein</fullName>
    </submittedName>
</protein>
<feature type="compositionally biased region" description="Basic residues" evidence="1">
    <location>
        <begin position="28"/>
        <end position="39"/>
    </location>
</feature>
<feature type="compositionally biased region" description="Basic residues" evidence="1">
    <location>
        <begin position="48"/>
        <end position="86"/>
    </location>
</feature>
<evidence type="ECO:0000313" key="3">
    <source>
        <dbReference type="Proteomes" id="UP001146793"/>
    </source>
</evidence>
<evidence type="ECO:0000256" key="1">
    <source>
        <dbReference type="SAM" id="MobiDB-lite"/>
    </source>
</evidence>
<gene>
    <name evidence="2" type="ORF">M0812_27332</name>
</gene>
<proteinExistence type="predicted"/>
<sequence length="343" mass="39403">MSTSDVLTPQVTHFKTKSVSQKKFGKIRFGRFRSNKKKFSSNQTKNSTKQKRSTTKIKTKTKTNTKAKQGKFKQALRRKLKNRTRKEKSAITALIVLSSNKTQKENQDTNSKNQKKTQDQSQEQNRPINTKRINVFPQTKEPYPNLTTVQGQGQGQEQEQEQKVKEQDIDLNRLRSLYIKYEKPTIIKKNTHEPSVQQPFSGYKSTILTHVEMPISEDTTSTNDQLEGQSYDDSFSEDVVSFSDEESEMVSVNTPSHLNHMNEIHSDEGQYYTISDEEMESIGDEITISFGKIDNLTNTHRLISPQNYCFASESFGKTSSYPKHLLCCDYSHTYSDNGVVRHN</sequence>